<dbReference type="GO" id="GO:0016887">
    <property type="term" value="F:ATP hydrolysis activity"/>
    <property type="evidence" value="ECO:0007669"/>
    <property type="project" value="InterPro"/>
</dbReference>
<dbReference type="Pfam" id="PF00702">
    <property type="entry name" value="Hydrolase"/>
    <property type="match status" value="1"/>
</dbReference>
<dbReference type="Proteomes" id="UP000069654">
    <property type="component" value="Unassembled WGS sequence"/>
</dbReference>
<dbReference type="Gene3D" id="3.40.50.1000">
    <property type="entry name" value="HAD superfamily/HAD-like"/>
    <property type="match status" value="2"/>
</dbReference>
<dbReference type="InterPro" id="IPR023299">
    <property type="entry name" value="ATPase_P-typ_cyto_dom_N"/>
</dbReference>
<evidence type="ECO:0000313" key="12">
    <source>
        <dbReference type="Proteomes" id="UP000069654"/>
    </source>
</evidence>
<dbReference type="SUPFAM" id="SSF81665">
    <property type="entry name" value="Calcium ATPase, transmembrane domain M"/>
    <property type="match status" value="1"/>
</dbReference>
<organism evidence="11 12">
    <name type="scientific">Mycolicibacterium thermoresistibile</name>
    <name type="common">Mycobacterium thermoresistibile</name>
    <dbReference type="NCBI Taxonomy" id="1797"/>
    <lineage>
        <taxon>Bacteria</taxon>
        <taxon>Bacillati</taxon>
        <taxon>Actinomycetota</taxon>
        <taxon>Actinomycetes</taxon>
        <taxon>Mycobacteriales</taxon>
        <taxon>Mycobacteriaceae</taxon>
        <taxon>Mycolicibacterium</taxon>
    </lineage>
</organism>
<feature type="domain" description="P-type ATPase A" evidence="9">
    <location>
        <begin position="757"/>
        <end position="863"/>
    </location>
</feature>
<dbReference type="Gene3D" id="3.40.1110.10">
    <property type="entry name" value="Calcium-transporting ATPase, cytoplasmic domain N"/>
    <property type="match status" value="2"/>
</dbReference>
<dbReference type="EMBL" id="BCTB01000045">
    <property type="protein sequence ID" value="GAT16491.1"/>
    <property type="molecule type" value="Genomic_DNA"/>
</dbReference>
<dbReference type="InterPro" id="IPR008250">
    <property type="entry name" value="ATPase_P-typ_transduc_dom_A_sf"/>
</dbReference>
<dbReference type="SUPFAM" id="SSF56784">
    <property type="entry name" value="HAD-like"/>
    <property type="match status" value="1"/>
</dbReference>
<dbReference type="InterPro" id="IPR001757">
    <property type="entry name" value="P_typ_ATPase"/>
</dbReference>
<dbReference type="OrthoDB" id="9814270at2"/>
<evidence type="ECO:0000256" key="8">
    <source>
        <dbReference type="SAM" id="MobiDB-lite"/>
    </source>
</evidence>
<evidence type="ECO:0000256" key="5">
    <source>
        <dbReference type="ARBA" id="ARBA00022989"/>
    </source>
</evidence>
<comment type="caution">
    <text evidence="11">The sequence shown here is derived from an EMBL/GenBank/DDBJ whole genome shotgun (WGS) entry which is preliminary data.</text>
</comment>
<dbReference type="Gene3D" id="1.20.1110.10">
    <property type="entry name" value="Calcium-transporting ATPase, transmembrane domain"/>
    <property type="match status" value="2"/>
</dbReference>
<feature type="domain" description="Cation-transporting P-type ATPase C-terminal" evidence="10">
    <location>
        <begin position="1308"/>
        <end position="1455"/>
    </location>
</feature>
<dbReference type="RefSeq" id="WP_003923626.1">
    <property type="nucleotide sequence ID" value="NZ_BCTB01000045.1"/>
</dbReference>
<reference evidence="11 12" key="1">
    <citation type="journal article" date="2016" name="Genome Announc.">
        <title>Draft Genome Sequences of Five Rapidly Growing Mycobacterium Species, M. thermoresistibile, M. fortuitum subsp. acetamidolyticum, M. canariasense, M. brisbanense, and M. novocastrense.</title>
        <authorList>
            <person name="Katahira K."/>
            <person name="Ogura Y."/>
            <person name="Gotoh Y."/>
            <person name="Hayashi T."/>
        </authorList>
    </citation>
    <scope>NUCLEOTIDE SEQUENCE [LARGE SCALE GENOMIC DNA]</scope>
    <source>
        <strain evidence="11 12">JCM6362</strain>
    </source>
</reference>
<evidence type="ECO:0000256" key="7">
    <source>
        <dbReference type="ARBA" id="ARBA00049360"/>
    </source>
</evidence>
<evidence type="ECO:0000256" key="2">
    <source>
        <dbReference type="ARBA" id="ARBA00022475"/>
    </source>
</evidence>
<dbReference type="Gene3D" id="2.70.150.10">
    <property type="entry name" value="Calcium-transporting ATPase, cytoplasmic transduction domain A"/>
    <property type="match status" value="1"/>
</dbReference>
<keyword evidence="6" id="KW-0472">Membrane</keyword>
<evidence type="ECO:0000313" key="11">
    <source>
        <dbReference type="EMBL" id="GAT16491.1"/>
    </source>
</evidence>
<evidence type="ECO:0000256" key="1">
    <source>
        <dbReference type="ARBA" id="ARBA00004651"/>
    </source>
</evidence>
<comment type="catalytic activity">
    <reaction evidence="7">
        <text>ATP + H2O = ADP + phosphate + H(+)</text>
        <dbReference type="Rhea" id="RHEA:13065"/>
        <dbReference type="ChEBI" id="CHEBI:15377"/>
        <dbReference type="ChEBI" id="CHEBI:15378"/>
        <dbReference type="ChEBI" id="CHEBI:30616"/>
        <dbReference type="ChEBI" id="CHEBI:43474"/>
        <dbReference type="ChEBI" id="CHEBI:456216"/>
    </reaction>
</comment>
<dbReference type="Pfam" id="PF00122">
    <property type="entry name" value="E1-E2_ATPase"/>
    <property type="match status" value="1"/>
</dbReference>
<evidence type="ECO:0000259" key="10">
    <source>
        <dbReference type="Pfam" id="PF00689"/>
    </source>
</evidence>
<keyword evidence="4" id="KW-1278">Translocase</keyword>
<keyword evidence="2" id="KW-1003">Cell membrane</keyword>
<dbReference type="OMA" id="DEGQQLW"/>
<dbReference type="CDD" id="cd00371">
    <property type="entry name" value="HMA"/>
    <property type="match status" value="1"/>
</dbReference>
<feature type="region of interest" description="Disordered" evidence="8">
    <location>
        <begin position="631"/>
        <end position="651"/>
    </location>
</feature>
<dbReference type="PANTHER" id="PTHR42861">
    <property type="entry name" value="CALCIUM-TRANSPORTING ATPASE"/>
    <property type="match status" value="1"/>
</dbReference>
<accession>A0A117IN93</accession>
<dbReference type="InterPro" id="IPR023214">
    <property type="entry name" value="HAD_sf"/>
</dbReference>
<dbReference type="SFLD" id="SFLDF00027">
    <property type="entry name" value="p-type_atpase"/>
    <property type="match status" value="1"/>
</dbReference>
<dbReference type="SFLD" id="SFLDG00002">
    <property type="entry name" value="C1.7:_P-type_atpase_like"/>
    <property type="match status" value="1"/>
</dbReference>
<dbReference type="GO" id="GO:0046872">
    <property type="term" value="F:metal ion binding"/>
    <property type="evidence" value="ECO:0007669"/>
    <property type="project" value="InterPro"/>
</dbReference>
<dbReference type="InterPro" id="IPR059000">
    <property type="entry name" value="ATPase_P-type_domA"/>
</dbReference>
<reference evidence="12" key="2">
    <citation type="submission" date="2016-02" db="EMBL/GenBank/DDBJ databases">
        <title>Draft genome sequence of five rapidly growing Mycobacterium species.</title>
        <authorList>
            <person name="Katahira K."/>
            <person name="Gotou Y."/>
            <person name="Iida K."/>
            <person name="Ogura Y."/>
            <person name="Hayashi T."/>
        </authorList>
    </citation>
    <scope>NUCLEOTIDE SEQUENCE [LARGE SCALE GENOMIC DNA]</scope>
    <source>
        <strain evidence="12">JCM6362</strain>
    </source>
</reference>
<name>A0A117IN93_MYCTH</name>
<protein>
    <submittedName>
        <fullName evidence="11">P-type HAD superfamily ATPase</fullName>
    </submittedName>
</protein>
<dbReference type="PRINTS" id="PR00120">
    <property type="entry name" value="HATPASE"/>
</dbReference>
<evidence type="ECO:0000256" key="4">
    <source>
        <dbReference type="ARBA" id="ARBA00022967"/>
    </source>
</evidence>
<evidence type="ECO:0000256" key="3">
    <source>
        <dbReference type="ARBA" id="ARBA00022692"/>
    </source>
</evidence>
<dbReference type="PRINTS" id="PR00119">
    <property type="entry name" value="CATATPASE"/>
</dbReference>
<dbReference type="NCBIfam" id="TIGR01494">
    <property type="entry name" value="ATPase_P-type"/>
    <property type="match status" value="2"/>
</dbReference>
<evidence type="ECO:0000259" key="9">
    <source>
        <dbReference type="Pfam" id="PF00122"/>
    </source>
</evidence>
<keyword evidence="3" id="KW-0812">Transmembrane</keyword>
<dbReference type="Pfam" id="PF00689">
    <property type="entry name" value="Cation_ATPase_C"/>
    <property type="match status" value="1"/>
</dbReference>
<dbReference type="GO" id="GO:0005886">
    <property type="term" value="C:plasma membrane"/>
    <property type="evidence" value="ECO:0007669"/>
    <property type="project" value="UniProtKB-SubCell"/>
</dbReference>
<feature type="compositionally biased region" description="Basic and acidic residues" evidence="8">
    <location>
        <begin position="631"/>
        <end position="641"/>
    </location>
</feature>
<dbReference type="InterPro" id="IPR044492">
    <property type="entry name" value="P_typ_ATPase_HD_dom"/>
</dbReference>
<dbReference type="STRING" id="1797.RMCT_3460"/>
<dbReference type="SUPFAM" id="SSF81653">
    <property type="entry name" value="Calcium ATPase, transduction domain A"/>
    <property type="match status" value="1"/>
</dbReference>
<comment type="subcellular location">
    <subcellularLocation>
        <location evidence="1">Cell membrane</location>
        <topology evidence="1">Multi-pass membrane protein</topology>
    </subcellularLocation>
</comment>
<dbReference type="InterPro" id="IPR006068">
    <property type="entry name" value="ATPase_P-typ_cation-transptr_C"/>
</dbReference>
<dbReference type="InterPro" id="IPR036412">
    <property type="entry name" value="HAD-like_sf"/>
</dbReference>
<sequence length="1530" mass="158188">MGVLRSTVGGLIGASLRTLQVAAGTALLAGDTVIGAGRTVAGTVADLAADVATGAESTAHTTLGLVVEALGGPPARRTSRNDSRHWIEVCGLSGPDADAIAEEVVSALRAVPGVTDVAINHSMARAVVTVETGVPAADLTAVVAEAERRARTTEAGRHRPHTLPWDDALLAARAVGAAAAAVGLGLSVTGNVLRFRGLPDFLSAIPTLADHNPGIHRQFERRLGREGTDLLFSLLTSASAAMTVSPTSAAAEMATRTMMVVEAVHTRRAWRRHEPRLVRHRPSSRRPHRGTLEFGAGAGERYADRAVRMGVTAAAVVGAVSRNPTIGGAAALVTAPKPSRAAREAFGCAMTRGLITHHDALVVRPRALRALDRVDAVVIDPRVLYTDQLAVTRIVGVTNSDRDRAWRAVQRALDRGGLTPGWHPLSSIAGAPASGRILISPVRDQFAAAVVTEAHRCGRRVLSLDDDGLRSLARGFDKLYPLGDSVDESLAAAVAEAKADGATVALFTSPAMTAPHAADITIGLSPDGHPPPWGADVFVPDLVSMWRILRALPAARSATTKGVRLSASSTAIGALMLIPGVTGNGPDSVNVGVAAGLWSGFRTATKVFDDSPPEPEPSHDWHALPADEVRRLLPRPGDGDRQPPAGRDPALMRPVRAAAAAMTWFWQLTRDFTAEMRSNLADPITPLLATGAVASALLGSPLDAALVGGVLLLNAALSAQQQLHAERILRRLMAVQEPSARRRVRMATATGTGATGTEATPVEAGPIEEVPANRLRPGDVIEVRVGDVVPADARIMAASNVEVDESSLTGESLPVPKTAAATPGAPLAERSGMLYAGTTMVAGTAVAVVTAVGPRTEVRRALAMAAERPGEIGLQRQLAHITKRALPFSVSSGALVGLLSVLRGTPIRAAVGSAVSLIVAAVPEGLPLVATLAQLASARRLSGESILIRNPNSIEALARLQVVCFDKTGTLSENRLQVKAVHPMRGRTETEVLEAALSTTFAEPGHRAHHATDEAIIRAVNGAAIAAPAQRDGFLPFQAGRPYAAAVRGTRLTIKGAPEVLASALARGDSALTRRVEAMAAQGLRVLAVAGRELSPEQAAAAVADPAVFTELCGSGLSLFGLIGLADTPRPSARGVLADLTERGIGVRLITGDHPVTAAVTARELGLDVDGEQVITGAEWETLSAEERAAAVRSRSVFARMSPEHKIDVVQTLERNGVVTAMVGDGANDAAAIRAASVGVGVATRSSDPARTAADIVLLDGRIEALIDALDEGHHLWRRVQSAVSMLLGGNSGEIAFALLTSLLTGRSVLNARQMLLVNMLTDAMPAAALAVSTQAAPGAIRRDRAAQDESTMWRAIAVRGAATTLGAGLAWTMARMTGTGARASTVALIGLVSTQLAQTLSDSRDRLVVLTALGSFAVLAGVVSTPGVSQVFGCRPVGPVGWGQAFLATAVAATAAALAPGVLQRIAGTGRSVLVDDDDAGLDQDGVERPQRRGQQPNAGGDQGVGAGNAGVVSHTSRLSNDPDESGVT</sequence>
<dbReference type="InterPro" id="IPR023298">
    <property type="entry name" value="ATPase_P-typ_TM_dom_sf"/>
</dbReference>
<feature type="region of interest" description="Disordered" evidence="8">
    <location>
        <begin position="1476"/>
        <end position="1530"/>
    </location>
</feature>
<proteinExistence type="predicted"/>
<keyword evidence="5" id="KW-1133">Transmembrane helix</keyword>
<dbReference type="SFLD" id="SFLDS00003">
    <property type="entry name" value="Haloacid_Dehalogenase"/>
    <property type="match status" value="1"/>
</dbReference>
<gene>
    <name evidence="11" type="ORF">RMCT_3460</name>
</gene>
<dbReference type="GO" id="GO:0005524">
    <property type="term" value="F:ATP binding"/>
    <property type="evidence" value="ECO:0007669"/>
    <property type="project" value="InterPro"/>
</dbReference>
<evidence type="ECO:0000256" key="6">
    <source>
        <dbReference type="ARBA" id="ARBA00023136"/>
    </source>
</evidence>
<dbReference type="InterPro" id="IPR006121">
    <property type="entry name" value="HMA_dom"/>
</dbReference>